<organism evidence="5 6">
    <name type="scientific">Flavimobilis rhizosphaerae</name>
    <dbReference type="NCBI Taxonomy" id="2775421"/>
    <lineage>
        <taxon>Bacteria</taxon>
        <taxon>Bacillati</taxon>
        <taxon>Actinomycetota</taxon>
        <taxon>Actinomycetes</taxon>
        <taxon>Micrococcales</taxon>
        <taxon>Jonesiaceae</taxon>
        <taxon>Flavimobilis</taxon>
    </lineage>
</organism>
<evidence type="ECO:0000256" key="3">
    <source>
        <dbReference type="ARBA" id="ARBA00023163"/>
    </source>
</evidence>
<evidence type="ECO:0000256" key="1">
    <source>
        <dbReference type="ARBA" id="ARBA00023015"/>
    </source>
</evidence>
<dbReference type="Gene3D" id="1.10.10.10">
    <property type="entry name" value="Winged helix-like DNA-binding domain superfamily/Winged helix DNA-binding domain"/>
    <property type="match status" value="1"/>
</dbReference>
<dbReference type="PANTHER" id="PTHR38445:SF9">
    <property type="entry name" value="HTH-TYPE TRANSCRIPTIONAL REPRESSOR YTRA"/>
    <property type="match status" value="1"/>
</dbReference>
<dbReference type="RefSeq" id="WP_192276979.1">
    <property type="nucleotide sequence ID" value="NZ_JACZDF010000001.1"/>
</dbReference>
<dbReference type="InterPro" id="IPR036388">
    <property type="entry name" value="WH-like_DNA-bd_sf"/>
</dbReference>
<evidence type="ECO:0000313" key="5">
    <source>
        <dbReference type="EMBL" id="MBD9698101.1"/>
    </source>
</evidence>
<accession>A0ABR9DLT6</accession>
<dbReference type="CDD" id="cd07377">
    <property type="entry name" value="WHTH_GntR"/>
    <property type="match status" value="1"/>
</dbReference>
<keyword evidence="2" id="KW-0238">DNA-binding</keyword>
<dbReference type="InterPro" id="IPR036390">
    <property type="entry name" value="WH_DNA-bd_sf"/>
</dbReference>
<name>A0ABR9DLT6_9MICO</name>
<dbReference type="PANTHER" id="PTHR38445">
    <property type="entry name" value="HTH-TYPE TRANSCRIPTIONAL REPRESSOR YTRA"/>
    <property type="match status" value="1"/>
</dbReference>
<evidence type="ECO:0000256" key="2">
    <source>
        <dbReference type="ARBA" id="ARBA00023125"/>
    </source>
</evidence>
<dbReference type="Pfam" id="PF00392">
    <property type="entry name" value="GntR"/>
    <property type="match status" value="1"/>
</dbReference>
<dbReference type="SUPFAM" id="SSF46785">
    <property type="entry name" value="Winged helix' DNA-binding domain"/>
    <property type="match status" value="1"/>
</dbReference>
<keyword evidence="3" id="KW-0804">Transcription</keyword>
<dbReference type="SMART" id="SM00345">
    <property type="entry name" value="HTH_GNTR"/>
    <property type="match status" value="1"/>
</dbReference>
<evidence type="ECO:0000313" key="6">
    <source>
        <dbReference type="Proteomes" id="UP000642107"/>
    </source>
</evidence>
<dbReference type="Proteomes" id="UP000642107">
    <property type="component" value="Unassembled WGS sequence"/>
</dbReference>
<dbReference type="EMBL" id="JACZDF010000001">
    <property type="protein sequence ID" value="MBD9698101.1"/>
    <property type="molecule type" value="Genomic_DNA"/>
</dbReference>
<feature type="domain" description="HTH gntR-type" evidence="4">
    <location>
        <begin position="11"/>
        <end position="79"/>
    </location>
</feature>
<reference evidence="5 6" key="1">
    <citation type="submission" date="2020-09" db="EMBL/GenBank/DDBJ databases">
        <title>Flavimobilis rhizosphaerae sp. nov., isolated from rhizosphere soil of Spartina alterniflora.</title>
        <authorList>
            <person name="Hanqin C."/>
        </authorList>
    </citation>
    <scope>NUCLEOTIDE SEQUENCE [LARGE SCALE GENOMIC DNA]</scope>
    <source>
        <strain evidence="5 6">GY 10621</strain>
    </source>
</reference>
<sequence length="126" mass="12730">MIVTVDATSPVPVVEQLRAQVARHVADGTLRPGDSLPPIRHLAADLGIARGTVAKVYEQLARDGVVRTAGRHGTLVAGAGEGPTPPPAHPEVDLAADALAHVVRAAGLDDAAAHAALAAALGRNRG</sequence>
<evidence type="ECO:0000259" key="4">
    <source>
        <dbReference type="PROSITE" id="PS50949"/>
    </source>
</evidence>
<dbReference type="InterPro" id="IPR000524">
    <property type="entry name" value="Tscrpt_reg_HTH_GntR"/>
</dbReference>
<comment type="caution">
    <text evidence="5">The sequence shown here is derived from an EMBL/GenBank/DDBJ whole genome shotgun (WGS) entry which is preliminary data.</text>
</comment>
<gene>
    <name evidence="5" type="ORF">IGS67_01130</name>
</gene>
<dbReference type="PROSITE" id="PS50949">
    <property type="entry name" value="HTH_GNTR"/>
    <property type="match status" value="1"/>
</dbReference>
<proteinExistence type="predicted"/>
<dbReference type="PRINTS" id="PR00035">
    <property type="entry name" value="HTHGNTR"/>
</dbReference>
<protein>
    <submittedName>
        <fullName evidence="5">GntR family transcriptional regulator</fullName>
    </submittedName>
</protein>
<keyword evidence="6" id="KW-1185">Reference proteome</keyword>
<keyword evidence="1" id="KW-0805">Transcription regulation</keyword>